<dbReference type="SUPFAM" id="SSF54001">
    <property type="entry name" value="Cysteine proteinases"/>
    <property type="match status" value="1"/>
</dbReference>
<gene>
    <name evidence="2" type="ORF">TRFO_10878</name>
</gene>
<organism evidence="2 3">
    <name type="scientific">Tritrichomonas foetus</name>
    <dbReference type="NCBI Taxonomy" id="1144522"/>
    <lineage>
        <taxon>Eukaryota</taxon>
        <taxon>Metamonada</taxon>
        <taxon>Parabasalia</taxon>
        <taxon>Tritrichomonadida</taxon>
        <taxon>Tritrichomonadidae</taxon>
        <taxon>Tritrichomonas</taxon>
    </lineage>
</organism>
<dbReference type="EMBL" id="MLAK01001293">
    <property type="protein sequence ID" value="OHS94735.1"/>
    <property type="molecule type" value="Genomic_DNA"/>
</dbReference>
<evidence type="ECO:0000313" key="2">
    <source>
        <dbReference type="EMBL" id="OHS94735.1"/>
    </source>
</evidence>
<accession>A0A1J4J909</accession>
<comment type="caution">
    <text evidence="2">The sequence shown here is derived from an EMBL/GenBank/DDBJ whole genome shotgun (WGS) entry which is preliminary data.</text>
</comment>
<dbReference type="RefSeq" id="XP_068347872.1">
    <property type="nucleotide sequence ID" value="XM_068495714.1"/>
</dbReference>
<name>A0A1J4J909_9EUKA</name>
<evidence type="ECO:0000313" key="3">
    <source>
        <dbReference type="Proteomes" id="UP000179807"/>
    </source>
</evidence>
<dbReference type="InterPro" id="IPR038765">
    <property type="entry name" value="Papain-like_cys_pep_sf"/>
</dbReference>
<proteinExistence type="predicted"/>
<dbReference type="OrthoDB" id="6129702at2759"/>
<dbReference type="AlphaFoldDB" id="A0A1J4J909"/>
<evidence type="ECO:0000256" key="1">
    <source>
        <dbReference type="SAM" id="MobiDB-lite"/>
    </source>
</evidence>
<protein>
    <recommendedName>
        <fullName evidence="4">Transglutaminase-like domain-containing protein</fullName>
    </recommendedName>
</protein>
<dbReference type="InterPro" id="IPR052557">
    <property type="entry name" value="CAP/Cytokinesis_protein"/>
</dbReference>
<reference evidence="2" key="1">
    <citation type="submission" date="2016-10" db="EMBL/GenBank/DDBJ databases">
        <authorList>
            <person name="Benchimol M."/>
            <person name="Almeida L.G."/>
            <person name="Vasconcelos A.T."/>
            <person name="Perreira-Neves A."/>
            <person name="Rosa I.A."/>
            <person name="Tasca T."/>
            <person name="Bogo M.R."/>
            <person name="de Souza W."/>
        </authorList>
    </citation>
    <scope>NUCLEOTIDE SEQUENCE [LARGE SCALE GENOMIC DNA]</scope>
    <source>
        <strain evidence="2">K</strain>
    </source>
</reference>
<dbReference type="GO" id="GO:0005737">
    <property type="term" value="C:cytoplasm"/>
    <property type="evidence" value="ECO:0007669"/>
    <property type="project" value="TreeGrafter"/>
</dbReference>
<dbReference type="PANTHER" id="PTHR46333">
    <property type="entry name" value="CYTOKINESIS PROTEIN 3"/>
    <property type="match status" value="1"/>
</dbReference>
<sequence length="724" mass="84416">MANVYEKVDYLWIFCKNLYFIFHMKTTKITDPTNDLRKLVLEYERKSREITEVPKCYVDYFGWACLANALMYKEPKIPEHDKEGISEYMKTHSFPTLESLIKYVSSQKTDMNKLFAIFSWAALNIEYDWAAYQSGNLKHTTLEIVFQTKKAVCEGYALFFREMSKRSNMNFDTIKIYNYSNYAKGVGFDPLADIKNPKSDHASVYVVINGVPFLSEPTWAAGHIDIQSNSFKWSYTPDLFLIPIYKSLCDHYPCDESYQLLGFDFPVQDFMKSSKVSPVGIRLKTESHPFVRFSCEDGYLIQQFSCLNPVNYISFRVYKEIKPKSYQQLDYESWISYSYVYDEIPNIYPSRCRFKVYISFPDVGTYKIQYFINTNHVLDNYIDVKSIKIRKSVPLLYDHHHDSKFIPIVPKKTISPVRHGVAMIRFAVSPHRSNIIWNIYDIDTIKNTNSEIERKYGKWIKIQIPFDQGRYEDQLVITFPKNGRFKVLVYLENDENSYTSFASYYFDVTGAKEQDPFHPSYFLYKGRESAPIYIKNTSISLKPNASFIIFNDPKCMVEIGTSNASDKILLNLKNLVTGDITFPKKIDTRYHTQMFAWEIPEEGCFELLCWINDEFTFSQIYNYRTKPLSDMNDIESNIMNELNIQIHPELDKPKPVTPAPKKLERNSKQISQKQEQNLSNAITPESIESSNGLTPSPNAGYDNLHQPTRKPISDKQQSKACLLI</sequence>
<evidence type="ECO:0008006" key="4">
    <source>
        <dbReference type="Google" id="ProtNLM"/>
    </source>
</evidence>
<dbReference type="GeneID" id="94830418"/>
<keyword evidence="3" id="KW-1185">Reference proteome</keyword>
<feature type="region of interest" description="Disordered" evidence="1">
    <location>
        <begin position="645"/>
        <end position="724"/>
    </location>
</feature>
<dbReference type="VEuPathDB" id="TrichDB:TRFO_10878"/>
<feature type="compositionally biased region" description="Polar residues" evidence="1">
    <location>
        <begin position="668"/>
        <end position="697"/>
    </location>
</feature>
<dbReference type="PANTHER" id="PTHR46333:SF2">
    <property type="entry name" value="CYTOKINESIS PROTEIN 3"/>
    <property type="match status" value="1"/>
</dbReference>
<dbReference type="Proteomes" id="UP000179807">
    <property type="component" value="Unassembled WGS sequence"/>
</dbReference>